<dbReference type="InterPro" id="IPR002052">
    <property type="entry name" value="DNA_methylase_N6_adenine_CS"/>
</dbReference>
<gene>
    <name evidence="6" type="ORF">GOALK_050_00860</name>
</gene>
<evidence type="ECO:0000256" key="3">
    <source>
        <dbReference type="ARBA" id="ARBA00022679"/>
    </source>
</evidence>
<evidence type="ECO:0000256" key="5">
    <source>
        <dbReference type="ARBA" id="ARBA00047942"/>
    </source>
</evidence>
<comment type="caution">
    <text evidence="6">The sequence shown here is derived from an EMBL/GenBank/DDBJ whole genome shotgun (WGS) entry which is preliminary data.</text>
</comment>
<dbReference type="EC" id="2.1.1.72" evidence="1"/>
<sequence>MIMLKTDAMGPSLDVVGFGTEDATVFSTALSGVHDILFGVSGPESSRPGRSTGRPVGSSDVLARAQRFPRLRYMGSKYRLLPHLERTFAEIGGSTAVDAFSGSGVVSYLLKAQGFEVLSNDFLHFPHVITRASVANSSVRLEPELVEQICGPAADDRDYISRTFDGLYFTAEDRTFLDSAWSHIDALRGYRRDLAISALVLSAARKQPRGVFTFTDSTRYADGRRDLTMSLRDHFRLRAAADYNGTVFSNGCSSRSVQGDIFDLALPWSAPPDLVYLDPPYAPPTDDNDYIKRYHFLEGLSAYWRGMTIMENTKTKKLPKRFTPFAYKRTIEDALLRTFEHFEDAGAIVLSYSSNALPGKDRIVDLLGKVKPSVEVIAIDHKYSFGTHAAATRRDVSEFLFIGRD</sequence>
<dbReference type="GO" id="GO:0003676">
    <property type="term" value="F:nucleic acid binding"/>
    <property type="evidence" value="ECO:0007669"/>
    <property type="project" value="InterPro"/>
</dbReference>
<dbReference type="Pfam" id="PF02086">
    <property type="entry name" value="MethyltransfD12"/>
    <property type="match status" value="1"/>
</dbReference>
<comment type="catalytic activity">
    <reaction evidence="5">
        <text>a 2'-deoxyadenosine in DNA + S-adenosyl-L-methionine = an N(6)-methyl-2'-deoxyadenosine in DNA + S-adenosyl-L-homocysteine + H(+)</text>
        <dbReference type="Rhea" id="RHEA:15197"/>
        <dbReference type="Rhea" id="RHEA-COMP:12418"/>
        <dbReference type="Rhea" id="RHEA-COMP:12419"/>
        <dbReference type="ChEBI" id="CHEBI:15378"/>
        <dbReference type="ChEBI" id="CHEBI:57856"/>
        <dbReference type="ChEBI" id="CHEBI:59789"/>
        <dbReference type="ChEBI" id="CHEBI:90615"/>
        <dbReference type="ChEBI" id="CHEBI:90616"/>
        <dbReference type="EC" id="2.1.1.72"/>
    </reaction>
</comment>
<keyword evidence="4" id="KW-0949">S-adenosyl-L-methionine</keyword>
<proteinExistence type="predicted"/>
<organism evidence="6 7">
    <name type="scientific">Gordonia alkanivorans NBRC 16433</name>
    <dbReference type="NCBI Taxonomy" id="1027371"/>
    <lineage>
        <taxon>Bacteria</taxon>
        <taxon>Bacillati</taxon>
        <taxon>Actinomycetota</taxon>
        <taxon>Actinomycetes</taxon>
        <taxon>Mycobacteriales</taxon>
        <taxon>Gordoniaceae</taxon>
        <taxon>Gordonia</taxon>
    </lineage>
</organism>
<dbReference type="SUPFAM" id="SSF53335">
    <property type="entry name" value="S-adenosyl-L-methionine-dependent methyltransferases"/>
    <property type="match status" value="1"/>
</dbReference>
<evidence type="ECO:0000256" key="2">
    <source>
        <dbReference type="ARBA" id="ARBA00022603"/>
    </source>
</evidence>
<dbReference type="AlphaFoldDB" id="F9VUE3"/>
<evidence type="ECO:0000256" key="4">
    <source>
        <dbReference type="ARBA" id="ARBA00022691"/>
    </source>
</evidence>
<dbReference type="InterPro" id="IPR029063">
    <property type="entry name" value="SAM-dependent_MTases_sf"/>
</dbReference>
<dbReference type="InterPro" id="IPR012327">
    <property type="entry name" value="MeTrfase_D12"/>
</dbReference>
<reference evidence="6 7" key="1">
    <citation type="submission" date="2011-05" db="EMBL/GenBank/DDBJ databases">
        <title>Whole genome shotgun sequence of Gordonia alkanivorans NBRC 16433.</title>
        <authorList>
            <person name="Hosoyama A."/>
            <person name="Nakamura S."/>
            <person name="Takarada H."/>
            <person name="Tsuchikane K."/>
            <person name="Yamazaki S."/>
            <person name="Fujita N."/>
        </authorList>
    </citation>
    <scope>NUCLEOTIDE SEQUENCE [LARGE SCALE GENOMIC DNA]</scope>
    <source>
        <strain evidence="6 7">NBRC 16433</strain>
    </source>
</reference>
<dbReference type="GO" id="GO:0032259">
    <property type="term" value="P:methylation"/>
    <property type="evidence" value="ECO:0007669"/>
    <property type="project" value="UniProtKB-KW"/>
</dbReference>
<dbReference type="eggNOG" id="COG3392">
    <property type="taxonomic scope" value="Bacteria"/>
</dbReference>
<dbReference type="PROSITE" id="PS00092">
    <property type="entry name" value="N6_MTASE"/>
    <property type="match status" value="1"/>
</dbReference>
<dbReference type="PRINTS" id="PR00505">
    <property type="entry name" value="D12N6MTFRASE"/>
</dbReference>
<dbReference type="EMBL" id="BACI01000050">
    <property type="protein sequence ID" value="GAA12232.1"/>
    <property type="molecule type" value="Genomic_DNA"/>
</dbReference>
<evidence type="ECO:0000313" key="6">
    <source>
        <dbReference type="EMBL" id="GAA12232.1"/>
    </source>
</evidence>
<dbReference type="Proteomes" id="UP000003558">
    <property type="component" value="Unassembled WGS sequence"/>
</dbReference>
<dbReference type="GO" id="GO:0009307">
    <property type="term" value="P:DNA restriction-modification system"/>
    <property type="evidence" value="ECO:0007669"/>
    <property type="project" value="InterPro"/>
</dbReference>
<dbReference type="Gene3D" id="3.40.50.150">
    <property type="entry name" value="Vaccinia Virus protein VP39"/>
    <property type="match status" value="1"/>
</dbReference>
<protein>
    <recommendedName>
        <fullName evidence="1">site-specific DNA-methyltransferase (adenine-specific)</fullName>
        <ecNumber evidence="1">2.1.1.72</ecNumber>
    </recommendedName>
</protein>
<evidence type="ECO:0000313" key="7">
    <source>
        <dbReference type="Proteomes" id="UP000003558"/>
    </source>
</evidence>
<dbReference type="GO" id="GO:0009007">
    <property type="term" value="F:site-specific DNA-methyltransferase (adenine-specific) activity"/>
    <property type="evidence" value="ECO:0007669"/>
    <property type="project" value="UniProtKB-EC"/>
</dbReference>
<accession>F9VUE3</accession>
<keyword evidence="2 6" id="KW-0489">Methyltransferase</keyword>
<dbReference type="STRING" id="1027371.GOALK_050_00860"/>
<name>F9VUE3_9ACTN</name>
<keyword evidence="3 6" id="KW-0808">Transferase</keyword>
<evidence type="ECO:0000256" key="1">
    <source>
        <dbReference type="ARBA" id="ARBA00011900"/>
    </source>
</evidence>